<dbReference type="KEGG" id="pex:IZT61_04610"/>
<dbReference type="PROSITE" id="PS51257">
    <property type="entry name" value="PROKAR_LIPOPROTEIN"/>
    <property type="match status" value="1"/>
</dbReference>
<gene>
    <name evidence="8" type="ORF">IZT61_04610</name>
</gene>
<dbReference type="InterPro" id="IPR012944">
    <property type="entry name" value="SusD_RagB_dom"/>
</dbReference>
<keyword evidence="5" id="KW-0998">Cell outer membrane</keyword>
<comment type="similarity">
    <text evidence="2">Belongs to the SusD family.</text>
</comment>
<accession>A0A7S9Q0B6</accession>
<dbReference type="InterPro" id="IPR011990">
    <property type="entry name" value="TPR-like_helical_dom_sf"/>
</dbReference>
<dbReference type="GO" id="GO:0009279">
    <property type="term" value="C:cell outer membrane"/>
    <property type="evidence" value="ECO:0007669"/>
    <property type="project" value="UniProtKB-SubCell"/>
</dbReference>
<evidence type="ECO:0000256" key="1">
    <source>
        <dbReference type="ARBA" id="ARBA00004442"/>
    </source>
</evidence>
<comment type="subcellular location">
    <subcellularLocation>
        <location evidence="1">Cell outer membrane</location>
    </subcellularLocation>
</comment>
<dbReference type="SUPFAM" id="SSF48452">
    <property type="entry name" value="TPR-like"/>
    <property type="match status" value="1"/>
</dbReference>
<evidence type="ECO:0000259" key="7">
    <source>
        <dbReference type="Pfam" id="PF14322"/>
    </source>
</evidence>
<evidence type="ECO:0000313" key="8">
    <source>
        <dbReference type="EMBL" id="QPH40566.1"/>
    </source>
</evidence>
<dbReference type="AlphaFoldDB" id="A0A7S9Q0B6"/>
<feature type="domain" description="RagB/SusD" evidence="6">
    <location>
        <begin position="374"/>
        <end position="523"/>
    </location>
</feature>
<feature type="domain" description="SusD-like N-terminal" evidence="7">
    <location>
        <begin position="38"/>
        <end position="215"/>
    </location>
</feature>
<proteinExistence type="inferred from homology"/>
<evidence type="ECO:0000259" key="6">
    <source>
        <dbReference type="Pfam" id="PF07980"/>
    </source>
</evidence>
<name>A0A7S9Q0B6_9SPHI</name>
<dbReference type="RefSeq" id="WP_196100020.1">
    <property type="nucleotide sequence ID" value="NZ_CP064939.1"/>
</dbReference>
<dbReference type="Pfam" id="PF14322">
    <property type="entry name" value="SusD-like_3"/>
    <property type="match status" value="1"/>
</dbReference>
<dbReference type="Gene3D" id="1.25.40.390">
    <property type="match status" value="1"/>
</dbReference>
<dbReference type="Pfam" id="PF07980">
    <property type="entry name" value="SusD_RagB"/>
    <property type="match status" value="1"/>
</dbReference>
<evidence type="ECO:0000256" key="5">
    <source>
        <dbReference type="ARBA" id="ARBA00023237"/>
    </source>
</evidence>
<evidence type="ECO:0000313" key="9">
    <source>
        <dbReference type="Proteomes" id="UP000594759"/>
    </source>
</evidence>
<dbReference type="InterPro" id="IPR033985">
    <property type="entry name" value="SusD-like_N"/>
</dbReference>
<keyword evidence="9" id="KW-1185">Reference proteome</keyword>
<evidence type="ECO:0000256" key="4">
    <source>
        <dbReference type="ARBA" id="ARBA00023136"/>
    </source>
</evidence>
<keyword evidence="3" id="KW-0732">Signal</keyword>
<evidence type="ECO:0000256" key="3">
    <source>
        <dbReference type="ARBA" id="ARBA00022729"/>
    </source>
</evidence>
<dbReference type="CDD" id="cd08977">
    <property type="entry name" value="SusD"/>
    <property type="match status" value="1"/>
</dbReference>
<sequence>MNKFKYIILVFTVIVSTVSCKKVLDLSPEDYFGDGNFWQNEAQVNNFMAGIHNQFRNNQFQFERLGEMRGGSFSNVDRQNTSLNELPIIQQDLSENSSGVGSWAGFYGPILQINLFIQRVEAITFLTEARKKAFLGQAYGLRAYYYFHLLRTYGGVPIRLEPEVSNGKTDPIELRKARATEAEVLAAIKADIDKSVSLYSGVTSADKTLWSPNASLMLKGEVYLWSAKVYGTTADLAEAKAALNAITGPSLLTGTAASFANVFKTKNNAEIIFAVRYAVGEAEMPNVGAFTYSTFNFDGQHYKDSLATAGVGNFLVDPLKLALTNSQQVIQRYAYTFELFQSYQLTDNRRNATFYDYYKVNTAVNPRVPTVRNTALVKFIGPDPATTTNKKYFTDDWPVYREADRILMLAEIVNAEGGDPSAYIKQIRDRAFAPAADPTPFVNSGKDANELAIFSERSKEFVFEGKRWYDLRRMKYGNEPLVFKSASQKYGVLDKATQGYKILWPIEPAIWTNDPLVNQTPGYATTKPR</sequence>
<organism evidence="8 9">
    <name type="scientific">Pedobacter endophyticus</name>
    <dbReference type="NCBI Taxonomy" id="2789740"/>
    <lineage>
        <taxon>Bacteria</taxon>
        <taxon>Pseudomonadati</taxon>
        <taxon>Bacteroidota</taxon>
        <taxon>Sphingobacteriia</taxon>
        <taxon>Sphingobacteriales</taxon>
        <taxon>Sphingobacteriaceae</taxon>
        <taxon>Pedobacter</taxon>
    </lineage>
</organism>
<evidence type="ECO:0000256" key="2">
    <source>
        <dbReference type="ARBA" id="ARBA00006275"/>
    </source>
</evidence>
<dbReference type="EMBL" id="CP064939">
    <property type="protein sequence ID" value="QPH40566.1"/>
    <property type="molecule type" value="Genomic_DNA"/>
</dbReference>
<dbReference type="Proteomes" id="UP000594759">
    <property type="component" value="Chromosome"/>
</dbReference>
<protein>
    <submittedName>
        <fullName evidence="8">RagB/SusD family nutrient uptake outer membrane protein</fullName>
    </submittedName>
</protein>
<keyword evidence="4" id="KW-0472">Membrane</keyword>
<reference evidence="8 9" key="1">
    <citation type="submission" date="2020-11" db="EMBL/GenBank/DDBJ databases">
        <title>Pedobacter endophytica, an endophytic bacteria isolated form Carex pumila.</title>
        <authorList>
            <person name="Peng Y."/>
            <person name="Jiang L."/>
            <person name="Lee J."/>
        </authorList>
    </citation>
    <scope>NUCLEOTIDE SEQUENCE [LARGE SCALE GENOMIC DNA]</scope>
    <source>
        <strain evidence="8 9">JBR3-12</strain>
    </source>
</reference>